<keyword evidence="2" id="KW-1185">Reference proteome</keyword>
<feature type="non-terminal residue" evidence="1">
    <location>
        <position position="1"/>
    </location>
</feature>
<dbReference type="AlphaFoldDB" id="A0A392VSF4"/>
<protein>
    <submittedName>
        <fullName evidence="1">Uncharacterized protein</fullName>
    </submittedName>
</protein>
<name>A0A392VSF4_9FABA</name>
<evidence type="ECO:0000313" key="1">
    <source>
        <dbReference type="EMBL" id="MCI91328.1"/>
    </source>
</evidence>
<evidence type="ECO:0000313" key="2">
    <source>
        <dbReference type="Proteomes" id="UP000265520"/>
    </source>
</evidence>
<organism evidence="1 2">
    <name type="scientific">Trifolium medium</name>
    <dbReference type="NCBI Taxonomy" id="97028"/>
    <lineage>
        <taxon>Eukaryota</taxon>
        <taxon>Viridiplantae</taxon>
        <taxon>Streptophyta</taxon>
        <taxon>Embryophyta</taxon>
        <taxon>Tracheophyta</taxon>
        <taxon>Spermatophyta</taxon>
        <taxon>Magnoliopsida</taxon>
        <taxon>eudicotyledons</taxon>
        <taxon>Gunneridae</taxon>
        <taxon>Pentapetalae</taxon>
        <taxon>rosids</taxon>
        <taxon>fabids</taxon>
        <taxon>Fabales</taxon>
        <taxon>Fabaceae</taxon>
        <taxon>Papilionoideae</taxon>
        <taxon>50 kb inversion clade</taxon>
        <taxon>NPAAA clade</taxon>
        <taxon>Hologalegina</taxon>
        <taxon>IRL clade</taxon>
        <taxon>Trifolieae</taxon>
        <taxon>Trifolium</taxon>
    </lineage>
</organism>
<dbReference type="Proteomes" id="UP000265520">
    <property type="component" value="Unassembled WGS sequence"/>
</dbReference>
<proteinExistence type="predicted"/>
<sequence length="39" mass="4277">ESAEGVPRAAGYRVVEVLGWRAPYKDKVGRFQARSPCLG</sequence>
<dbReference type="EMBL" id="LXQA011269082">
    <property type="protein sequence ID" value="MCI91328.1"/>
    <property type="molecule type" value="Genomic_DNA"/>
</dbReference>
<reference evidence="1 2" key="1">
    <citation type="journal article" date="2018" name="Front. Plant Sci.">
        <title>Red Clover (Trifolium pratense) and Zigzag Clover (T. medium) - A Picture of Genomic Similarities and Differences.</title>
        <authorList>
            <person name="Dluhosova J."/>
            <person name="Istvanek J."/>
            <person name="Nedelnik J."/>
            <person name="Repkova J."/>
        </authorList>
    </citation>
    <scope>NUCLEOTIDE SEQUENCE [LARGE SCALE GENOMIC DNA]</scope>
    <source>
        <strain evidence="2">cv. 10/8</strain>
        <tissue evidence="1">Leaf</tissue>
    </source>
</reference>
<accession>A0A392VSF4</accession>
<comment type="caution">
    <text evidence="1">The sequence shown here is derived from an EMBL/GenBank/DDBJ whole genome shotgun (WGS) entry which is preliminary data.</text>
</comment>